<sequence length="108" mass="11560">MAARVLLHLRPTFTPILRQARPPCPQSHVGDELPSVDLFEETPANSVNTRDLCAGRKVLLFAVPEPSRRAAPRGAASSLGDPGDSVCGVNDPFVMALGSAEWRKVTQA</sequence>
<dbReference type="EMBL" id="JACEEZ010016604">
    <property type="protein sequence ID" value="KAG0718134.1"/>
    <property type="molecule type" value="Genomic_DNA"/>
</dbReference>
<protein>
    <submittedName>
        <fullName evidence="1">Uncharacterized protein</fullName>
    </submittedName>
</protein>
<evidence type="ECO:0000313" key="1">
    <source>
        <dbReference type="EMBL" id="KAG0718134.1"/>
    </source>
</evidence>
<proteinExistence type="predicted"/>
<keyword evidence="2" id="KW-1185">Reference proteome</keyword>
<evidence type="ECO:0000313" key="2">
    <source>
        <dbReference type="Proteomes" id="UP000770661"/>
    </source>
</evidence>
<dbReference type="Gene3D" id="3.40.30.10">
    <property type="entry name" value="Glutaredoxin"/>
    <property type="match status" value="1"/>
</dbReference>
<gene>
    <name evidence="1" type="ORF">GWK47_053063</name>
</gene>
<dbReference type="OrthoDB" id="1882547at2759"/>
<reference evidence="1" key="1">
    <citation type="submission" date="2020-07" db="EMBL/GenBank/DDBJ databases">
        <title>The High-quality genome of the commercially important snow crab, Chionoecetes opilio.</title>
        <authorList>
            <person name="Jeong J.-H."/>
            <person name="Ryu S."/>
        </authorList>
    </citation>
    <scope>NUCLEOTIDE SEQUENCE</scope>
    <source>
        <strain evidence="1">MADBK_172401_WGS</strain>
        <tissue evidence="1">Digestive gland</tissue>
    </source>
</reference>
<organism evidence="1 2">
    <name type="scientific">Chionoecetes opilio</name>
    <name type="common">Atlantic snow crab</name>
    <name type="synonym">Cancer opilio</name>
    <dbReference type="NCBI Taxonomy" id="41210"/>
    <lineage>
        <taxon>Eukaryota</taxon>
        <taxon>Metazoa</taxon>
        <taxon>Ecdysozoa</taxon>
        <taxon>Arthropoda</taxon>
        <taxon>Crustacea</taxon>
        <taxon>Multicrustacea</taxon>
        <taxon>Malacostraca</taxon>
        <taxon>Eumalacostraca</taxon>
        <taxon>Eucarida</taxon>
        <taxon>Decapoda</taxon>
        <taxon>Pleocyemata</taxon>
        <taxon>Brachyura</taxon>
        <taxon>Eubrachyura</taxon>
        <taxon>Majoidea</taxon>
        <taxon>Majidae</taxon>
        <taxon>Chionoecetes</taxon>
    </lineage>
</organism>
<dbReference type="Proteomes" id="UP000770661">
    <property type="component" value="Unassembled WGS sequence"/>
</dbReference>
<dbReference type="AlphaFoldDB" id="A0A8J4Y8C1"/>
<comment type="caution">
    <text evidence="1">The sequence shown here is derived from an EMBL/GenBank/DDBJ whole genome shotgun (WGS) entry which is preliminary data.</text>
</comment>
<accession>A0A8J4Y8C1</accession>
<name>A0A8J4Y8C1_CHIOP</name>